<dbReference type="Pfam" id="PF13646">
    <property type="entry name" value="HEAT_2"/>
    <property type="match status" value="1"/>
</dbReference>
<dbReference type="Proteomes" id="UP000482800">
    <property type="component" value="Unassembled WGS sequence"/>
</dbReference>
<dbReference type="EMBL" id="BLPF01000001">
    <property type="protein sequence ID" value="GFJ77991.1"/>
    <property type="molecule type" value="Genomic_DNA"/>
</dbReference>
<dbReference type="InterPro" id="IPR011989">
    <property type="entry name" value="ARM-like"/>
</dbReference>
<evidence type="ECO:0000313" key="2">
    <source>
        <dbReference type="Proteomes" id="UP000482800"/>
    </source>
</evidence>
<name>A0A6V8K6E5_9ACTN</name>
<gene>
    <name evidence="1" type="ORF">Phou_021710</name>
</gene>
<evidence type="ECO:0000313" key="1">
    <source>
        <dbReference type="EMBL" id="GFJ77991.1"/>
    </source>
</evidence>
<reference evidence="1 2" key="2">
    <citation type="submission" date="2020-03" db="EMBL/GenBank/DDBJ databases">
        <authorList>
            <person name="Ichikawa N."/>
            <person name="Kimura A."/>
            <person name="Kitahashi Y."/>
            <person name="Uohara A."/>
        </authorList>
    </citation>
    <scope>NUCLEOTIDE SEQUENCE [LARGE SCALE GENOMIC DNA]</scope>
    <source>
        <strain evidence="1 2">NBRC 108639</strain>
    </source>
</reference>
<dbReference type="SUPFAM" id="SSF48371">
    <property type="entry name" value="ARM repeat"/>
    <property type="match status" value="1"/>
</dbReference>
<keyword evidence="2" id="KW-1185">Reference proteome</keyword>
<dbReference type="Gene3D" id="1.25.10.10">
    <property type="entry name" value="Leucine-rich Repeat Variant"/>
    <property type="match status" value="1"/>
</dbReference>
<accession>A0A6V8K6E5</accession>
<reference evidence="1 2" key="1">
    <citation type="submission" date="2020-03" db="EMBL/GenBank/DDBJ databases">
        <title>Whole genome shotgun sequence of Phytohabitans houttuyneae NBRC 108639.</title>
        <authorList>
            <person name="Komaki H."/>
            <person name="Tamura T."/>
        </authorList>
    </citation>
    <scope>NUCLEOTIDE SEQUENCE [LARGE SCALE GENOMIC DNA]</scope>
    <source>
        <strain evidence="1 2">NBRC 108639</strain>
    </source>
</reference>
<sequence>MRLIDSDDVSLHIRRQSETVLEASLASALRIDEARQGVREFMLLAVDKGGGPVEHSDVERFCLEHSSRVGVLGSFLLSTGTPDERAREALANSPVVFVSVAGHEENTEPTPESVANFSQLLLGAVSVNSAVKRLAELERGATADAAASTEDPLHSAYLALLVLYHSELEFLADGRGGRSTVAVSGSGVETAMSAGYALQIHPRDGRQERVFLPSAAEIERGISLAGTAYELSLRAERTGGDEPLARMLSHVSRQFISYYLAWADGRRHELPFAELREQFEAFVGEPHISILTGQLADFRPPQQVTFLEMLRHLRARAATADLLDALDSMVPKVQEVCLKTLADFGTLDDLAPLEPFLRSRRESLRDAALDVIGKLGGDAAALHLIQLLNTDTVPLTESVLQAIARTRSVLGLGALIDFGSGRREVELPVLKAVESCLDAVDVDAVRGDGARYLAPEVLERYVALLFDADTDPAKRLALKLAAAYQLPAGVEYIEKALADESLVTRLRAIQVVPLVASDRLVQAMTDSLASLPEDYETQKLVTWMTTNLGVRHGRDGPAGELGATSDLDLHRAVATSLSKVDSDLARARLEELPAAVPDDESGDAEQHDWQSVPLMNSVFACPNGLTIWVAHSTREREADGVAFATLIHGNTFDDAMRVPEAANMLSGGMSMTQGTETEILEDVVFPCLRGEQPRFPTSVGMGEFVRTTVEGGKTVVEDRTDLHDPDSRDRAG</sequence>
<dbReference type="InterPro" id="IPR016024">
    <property type="entry name" value="ARM-type_fold"/>
</dbReference>
<protein>
    <recommendedName>
        <fullName evidence="3">HEAT repeat domain-containing protein</fullName>
    </recommendedName>
</protein>
<organism evidence="1 2">
    <name type="scientific">Phytohabitans houttuyneae</name>
    <dbReference type="NCBI Taxonomy" id="1076126"/>
    <lineage>
        <taxon>Bacteria</taxon>
        <taxon>Bacillati</taxon>
        <taxon>Actinomycetota</taxon>
        <taxon>Actinomycetes</taxon>
        <taxon>Micromonosporales</taxon>
        <taxon>Micromonosporaceae</taxon>
    </lineage>
</organism>
<comment type="caution">
    <text evidence="1">The sequence shown here is derived from an EMBL/GenBank/DDBJ whole genome shotgun (WGS) entry which is preliminary data.</text>
</comment>
<proteinExistence type="predicted"/>
<evidence type="ECO:0008006" key="3">
    <source>
        <dbReference type="Google" id="ProtNLM"/>
    </source>
</evidence>
<dbReference type="AlphaFoldDB" id="A0A6V8K6E5"/>